<dbReference type="EMBL" id="JABSNP010000005">
    <property type="protein sequence ID" value="NRT18644.1"/>
    <property type="molecule type" value="Genomic_DNA"/>
</dbReference>
<accession>A0ABX2FNB7</accession>
<reference evidence="1 2" key="1">
    <citation type="submission" date="2020-05" db="EMBL/GenBank/DDBJ databases">
        <title>Genomic Encyclopedia of Type Strains, Phase IV (KMG-V): Genome sequencing to study the core and pangenomes of soil and plant-associated prokaryotes.</title>
        <authorList>
            <person name="Whitman W."/>
        </authorList>
    </citation>
    <scope>NUCLEOTIDE SEQUENCE [LARGE SCALE GENOMIC DNA]</scope>
    <source>
        <strain evidence="1 2">9A</strain>
    </source>
</reference>
<name>A0ABX2FNB7_9BACT</name>
<protein>
    <recommendedName>
        <fullName evidence="3">Macroglobulin domain-containing protein</fullName>
    </recommendedName>
</protein>
<evidence type="ECO:0000313" key="1">
    <source>
        <dbReference type="EMBL" id="NRT18644.1"/>
    </source>
</evidence>
<sequence>MLIRRLLIAASLGRWLRRATLPALGLAGLLGAGPAFGQADSLRSPAQRLARYARRTPTEKLFLHLDRPCYVSGETLWFKIYAVEGTDHRPLPASQVAYVEVLDGAQQPVLQAAIGLRHATGHGALVLPAALASGRYTVRAYTSWMRNFDPGLYFQTSIAVVNTNVPAGAPPARPAVAYDPQFFPEGGYLVRGLSSRVGFKITDGTGRGVAAEGTVQDAAGAVVARFQTRRFGLGSFAFTPARAGAAYTAVITANGQTLTCPLPPAREQGYVLRLEEASPAQLRVVVQASGAALADEDLFLLGHTGQHIGVAAGARLRDGQASFVVDKQRLADGVSHFTLFDGHRQPVCERLYFRPPAAPLALTARADQPQYGPRQKVTLQLAAGPAGAPLPASLSVAVEQLDSLSAAGGPDVASYLWLTADLRGPVERPDYYLAAGPEAAAAADDLMLTQGWSRFRWPAVLADGPDSLAYLPELRGQLVRGRVVSRATGAPAAGVAAYLSAPSRRIQLYNSISKADGSVQFEAGDLHGPQQLVAQAGTRRDSLYQVEIFSPFSQQYAAPRPGPPGLPEALAPALLRRHVQAEVQRQFFRGPPAAYRLPRLDSLAFYGKPDEHYRLDDYTRFKVLEEVMREYVPGVLVRIRKDGFHFLVANDDGRGVLDDPLVLLDGLPIFNTNRIMAFDPLKIQQLDVITKRYVLGPQVFNGIVSYTTYKGDLAGFPLDAHALLQEYEGLQGEREFYAPRYETPQQRQSRLPDFRNLLYWNPEISPGAGPAPTFYTSDQVGRYRVVVQGVAANGQAGSAGFTFEVKPAL</sequence>
<comment type="caution">
    <text evidence="1">The sequence shown here is derived from an EMBL/GenBank/DDBJ whole genome shotgun (WGS) entry which is preliminary data.</text>
</comment>
<evidence type="ECO:0008006" key="3">
    <source>
        <dbReference type="Google" id="ProtNLM"/>
    </source>
</evidence>
<dbReference type="Proteomes" id="UP000779507">
    <property type="component" value="Unassembled WGS sequence"/>
</dbReference>
<gene>
    <name evidence="1" type="ORF">HNP98_001465</name>
</gene>
<organism evidence="1 2">
    <name type="scientific">Hymenobacter caeli</name>
    <dbReference type="NCBI Taxonomy" id="2735894"/>
    <lineage>
        <taxon>Bacteria</taxon>
        <taxon>Pseudomonadati</taxon>
        <taxon>Bacteroidota</taxon>
        <taxon>Cytophagia</taxon>
        <taxon>Cytophagales</taxon>
        <taxon>Hymenobacteraceae</taxon>
        <taxon>Hymenobacter</taxon>
    </lineage>
</organism>
<keyword evidence="2" id="KW-1185">Reference proteome</keyword>
<dbReference type="Gene3D" id="2.60.40.1930">
    <property type="match status" value="1"/>
</dbReference>
<evidence type="ECO:0000313" key="2">
    <source>
        <dbReference type="Proteomes" id="UP000779507"/>
    </source>
</evidence>
<dbReference type="RefSeq" id="WP_173809391.1">
    <property type="nucleotide sequence ID" value="NZ_JABSNP010000005.1"/>
</dbReference>
<proteinExistence type="predicted"/>